<dbReference type="EMBL" id="MLQS01000001">
    <property type="protein sequence ID" value="OIJ21802.1"/>
    <property type="molecule type" value="Genomic_DNA"/>
</dbReference>
<evidence type="ECO:0000256" key="3">
    <source>
        <dbReference type="ARBA" id="ARBA00022692"/>
    </source>
</evidence>
<evidence type="ECO:0000256" key="1">
    <source>
        <dbReference type="ARBA" id="ARBA00022448"/>
    </source>
</evidence>
<feature type="transmembrane region" description="Helical" evidence="8">
    <location>
        <begin position="139"/>
        <end position="160"/>
    </location>
</feature>
<feature type="transmembrane region" description="Helical" evidence="8">
    <location>
        <begin position="71"/>
        <end position="97"/>
    </location>
</feature>
<keyword evidence="10" id="KW-1185">Reference proteome</keyword>
<keyword evidence="2 8" id="KW-1003">Cell membrane</keyword>
<comment type="function">
    <text evidence="8">Probably functions as a manganese efflux pump.</text>
</comment>
<keyword evidence="3 8" id="KW-0812">Transmembrane</keyword>
<evidence type="ECO:0000256" key="4">
    <source>
        <dbReference type="ARBA" id="ARBA00022989"/>
    </source>
</evidence>
<feature type="transmembrane region" description="Helical" evidence="8">
    <location>
        <begin position="43"/>
        <end position="65"/>
    </location>
</feature>
<dbReference type="HAMAP" id="MF_01521">
    <property type="entry name" value="MntP_pump"/>
    <property type="match status" value="1"/>
</dbReference>
<evidence type="ECO:0000256" key="6">
    <source>
        <dbReference type="ARBA" id="ARBA00023136"/>
    </source>
</evidence>
<comment type="subcellular location">
    <subcellularLocation>
        <location evidence="8">Cell membrane</location>
        <topology evidence="8">Multi-pass membrane protein</topology>
    </subcellularLocation>
</comment>
<dbReference type="InterPro" id="IPR022929">
    <property type="entry name" value="Put_MntP"/>
</dbReference>
<dbReference type="GO" id="GO:0005384">
    <property type="term" value="F:manganese ion transmembrane transporter activity"/>
    <property type="evidence" value="ECO:0007669"/>
    <property type="project" value="UniProtKB-UniRule"/>
</dbReference>
<proteinExistence type="inferred from homology"/>
<dbReference type="PANTHER" id="PTHR35529">
    <property type="entry name" value="MANGANESE EFFLUX PUMP MNTP-RELATED"/>
    <property type="match status" value="1"/>
</dbReference>
<dbReference type="InterPro" id="IPR003810">
    <property type="entry name" value="Mntp/YtaF"/>
</dbReference>
<evidence type="ECO:0000256" key="5">
    <source>
        <dbReference type="ARBA" id="ARBA00023065"/>
    </source>
</evidence>
<protein>
    <recommendedName>
        <fullName evidence="8">Putative manganese efflux pump MntP</fullName>
    </recommendedName>
</protein>
<sequence length="190" mass="20291">MYKEEILLIGEMITITIMAFALGMDAFSLAIGMGMIGLRYRHIFNIGVTVGAFHIVMPFIGLIVGKFLTQYFGMLAIMIGGGLLLFLGCQMIYSALFSHDRDSGVIKPVGFGLLLFAVSVSIDSFSAGLSLGMIGAKTIITLACFGMVSMILSWLGLIIGKKVEGYIGVYGELLGGGILLAFGLKLIFPI</sequence>
<dbReference type="Pfam" id="PF02659">
    <property type="entry name" value="Mntp"/>
    <property type="match status" value="1"/>
</dbReference>
<reference evidence="9 10" key="1">
    <citation type="submission" date="2016-10" db="EMBL/GenBank/DDBJ databases">
        <title>Draft genome sequences of four alkaliphilic bacteria belonging to the Anaerobacillus genus.</title>
        <authorList>
            <person name="Bassil N.M."/>
            <person name="Lloyd J.R."/>
        </authorList>
    </citation>
    <scope>NUCLEOTIDE SEQUENCE [LARGE SCALE GENOMIC DNA]</scope>
    <source>
        <strain evidence="9 10">DSM 22531</strain>
    </source>
</reference>
<dbReference type="STRING" id="472963.BKP45_03645"/>
<keyword evidence="6 8" id="KW-0472">Membrane</keyword>
<evidence type="ECO:0000313" key="9">
    <source>
        <dbReference type="EMBL" id="OIJ21802.1"/>
    </source>
</evidence>
<keyword evidence="1 8" id="KW-0813">Transport</keyword>
<evidence type="ECO:0000256" key="2">
    <source>
        <dbReference type="ARBA" id="ARBA00022475"/>
    </source>
</evidence>
<accession>A0A1S2MAL0</accession>
<comment type="similarity">
    <text evidence="8">Belongs to the MntP (TC 9.B.29) family.</text>
</comment>
<feature type="transmembrane region" description="Helical" evidence="8">
    <location>
        <begin position="6"/>
        <end position="31"/>
    </location>
</feature>
<feature type="transmembrane region" description="Helical" evidence="8">
    <location>
        <begin position="167"/>
        <end position="188"/>
    </location>
</feature>
<evidence type="ECO:0000256" key="7">
    <source>
        <dbReference type="ARBA" id="ARBA00023211"/>
    </source>
</evidence>
<evidence type="ECO:0000313" key="10">
    <source>
        <dbReference type="Proteomes" id="UP000180057"/>
    </source>
</evidence>
<name>A0A1S2MAL0_9BACI</name>
<feature type="transmembrane region" description="Helical" evidence="8">
    <location>
        <begin position="109"/>
        <end position="133"/>
    </location>
</feature>
<organism evidence="9 10">
    <name type="scientific">Anaerobacillus alkalidiazotrophicus</name>
    <dbReference type="NCBI Taxonomy" id="472963"/>
    <lineage>
        <taxon>Bacteria</taxon>
        <taxon>Bacillati</taxon>
        <taxon>Bacillota</taxon>
        <taxon>Bacilli</taxon>
        <taxon>Bacillales</taxon>
        <taxon>Bacillaceae</taxon>
        <taxon>Anaerobacillus</taxon>
    </lineage>
</organism>
<evidence type="ECO:0000256" key="8">
    <source>
        <dbReference type="HAMAP-Rule" id="MF_01521"/>
    </source>
</evidence>
<keyword evidence="4 8" id="KW-1133">Transmembrane helix</keyword>
<keyword evidence="5 8" id="KW-0406">Ion transport</keyword>
<comment type="caution">
    <text evidence="9">The sequence shown here is derived from an EMBL/GenBank/DDBJ whole genome shotgun (WGS) entry which is preliminary data.</text>
</comment>
<dbReference type="PANTHER" id="PTHR35529:SF1">
    <property type="entry name" value="MANGANESE EFFLUX PUMP MNTP-RELATED"/>
    <property type="match status" value="1"/>
</dbReference>
<keyword evidence="7 8" id="KW-0464">Manganese</keyword>
<dbReference type="Proteomes" id="UP000180057">
    <property type="component" value="Unassembled WGS sequence"/>
</dbReference>
<dbReference type="AlphaFoldDB" id="A0A1S2MAL0"/>
<gene>
    <name evidence="8" type="primary">mntP</name>
    <name evidence="9" type="ORF">BKP45_03645</name>
</gene>
<dbReference type="GO" id="GO:0005886">
    <property type="term" value="C:plasma membrane"/>
    <property type="evidence" value="ECO:0007669"/>
    <property type="project" value="UniProtKB-SubCell"/>
</dbReference>